<feature type="compositionally biased region" description="Acidic residues" evidence="1">
    <location>
        <begin position="186"/>
        <end position="198"/>
    </location>
</feature>
<evidence type="ECO:0000256" key="1">
    <source>
        <dbReference type="SAM" id="MobiDB-lite"/>
    </source>
</evidence>
<proteinExistence type="predicted"/>
<name>A0A6L2K2Y6_TANCI</name>
<dbReference type="EMBL" id="BKCJ010001543">
    <property type="protein sequence ID" value="GEU42234.1"/>
    <property type="molecule type" value="Genomic_DNA"/>
</dbReference>
<gene>
    <name evidence="2" type="ORF">Tci_014212</name>
</gene>
<sequence length="742" mass="83933">MMRFGAITRISKKLVCRRTHQVQSHQLRPNAAVLKDTPTKSWSRIYTPRRANGVLFYFQLGDEGLSSGGNQLNSIFITAEGNIKGVQILTPKEQQAGDTMQVLKVRRKTSIIHSLTRGSSEGTGVSPWVPTELTVILTTSSEGTESEYSKEDQGNNENIPWESTDEDEEKKDNDDADDDKSIDLEKIDDEETQDELDEEMKNAKDADTRKGNVEITDTTKAVAEKTEEVKDDITKVELPSSSSSLSISLSFNNQFLNLSFDTSLIDFLNTSESSNDNTNVINAPQEPFVFNQDLDENSLQSPPHIDHHCCYGCGDSLDSIFWQRCTCESCGNDANYGYNCPPKVSIISNPKQCCNQNVDEFPQTLPSFHPTCYSGDENSFTYDCNLNFVDDAPNLPLQPLTYSYEFCRNDAHYGHDFPPQKIPIYYDDDDGEEIFTPLRDIIISKLPPCIATIPVLSTEEPNDSLIMGDEHLDTIPEKELDEFIKSSVENLVPSPSESEDISDGECDLPLCDDFAKSHLVTFSNPFFDIDNDFTSSDDESFFKEDVPIEYFKIFSNPLFDLDEEIISTENHCLIEILRSILLLRLILFLMSSPVNLFFSNQFHWDMMKPTLIRRGIFLLSRDCFMWKILSSLSPSHIPVEDSDPFLEEIDLFLASDGSIPLGIDSDYSDSKGDNLFPERLLHDDHIPLLDILDFSNDIRVLLPFFTYPVTSLILLFSRSKDTIFDLNISNYHFSSLEPSVSH</sequence>
<accession>A0A6L2K2Y6</accession>
<feature type="compositionally biased region" description="Basic and acidic residues" evidence="1">
    <location>
        <begin position="199"/>
        <end position="212"/>
    </location>
</feature>
<dbReference type="AlphaFoldDB" id="A0A6L2K2Y6"/>
<feature type="region of interest" description="Disordered" evidence="1">
    <location>
        <begin position="139"/>
        <end position="212"/>
    </location>
</feature>
<feature type="compositionally biased region" description="Acidic residues" evidence="1">
    <location>
        <begin position="163"/>
        <end position="178"/>
    </location>
</feature>
<reference evidence="2" key="1">
    <citation type="journal article" date="2019" name="Sci. Rep.">
        <title>Draft genome of Tanacetum cinerariifolium, the natural source of mosquito coil.</title>
        <authorList>
            <person name="Yamashiro T."/>
            <person name="Shiraishi A."/>
            <person name="Satake H."/>
            <person name="Nakayama K."/>
        </authorList>
    </citation>
    <scope>NUCLEOTIDE SEQUENCE</scope>
</reference>
<evidence type="ECO:0000313" key="2">
    <source>
        <dbReference type="EMBL" id="GEU42234.1"/>
    </source>
</evidence>
<protein>
    <submittedName>
        <fullName evidence="2">Uncharacterized protein</fullName>
    </submittedName>
</protein>
<organism evidence="2">
    <name type="scientific">Tanacetum cinerariifolium</name>
    <name type="common">Dalmatian daisy</name>
    <name type="synonym">Chrysanthemum cinerariifolium</name>
    <dbReference type="NCBI Taxonomy" id="118510"/>
    <lineage>
        <taxon>Eukaryota</taxon>
        <taxon>Viridiplantae</taxon>
        <taxon>Streptophyta</taxon>
        <taxon>Embryophyta</taxon>
        <taxon>Tracheophyta</taxon>
        <taxon>Spermatophyta</taxon>
        <taxon>Magnoliopsida</taxon>
        <taxon>eudicotyledons</taxon>
        <taxon>Gunneridae</taxon>
        <taxon>Pentapetalae</taxon>
        <taxon>asterids</taxon>
        <taxon>campanulids</taxon>
        <taxon>Asterales</taxon>
        <taxon>Asteraceae</taxon>
        <taxon>Asteroideae</taxon>
        <taxon>Anthemideae</taxon>
        <taxon>Anthemidinae</taxon>
        <taxon>Tanacetum</taxon>
    </lineage>
</organism>
<comment type="caution">
    <text evidence="2">The sequence shown here is derived from an EMBL/GenBank/DDBJ whole genome shotgun (WGS) entry which is preliminary data.</text>
</comment>